<dbReference type="AlphaFoldDB" id="A0ABD5RKR5"/>
<comment type="caution">
    <text evidence="1">The sequence shown here is derived from an EMBL/GenBank/DDBJ whole genome shotgun (WGS) entry which is preliminary data.</text>
</comment>
<dbReference type="Proteomes" id="UP001596099">
    <property type="component" value="Unassembled WGS sequence"/>
</dbReference>
<accession>A0ABD5RKR5</accession>
<evidence type="ECO:0008006" key="3">
    <source>
        <dbReference type="Google" id="ProtNLM"/>
    </source>
</evidence>
<dbReference type="InterPro" id="IPR055693">
    <property type="entry name" value="DUF7269"/>
</dbReference>
<organism evidence="1 2">
    <name type="scientific">Halomarina salina</name>
    <dbReference type="NCBI Taxonomy" id="1872699"/>
    <lineage>
        <taxon>Archaea</taxon>
        <taxon>Methanobacteriati</taxon>
        <taxon>Methanobacteriota</taxon>
        <taxon>Stenosarchaea group</taxon>
        <taxon>Halobacteria</taxon>
        <taxon>Halobacteriales</taxon>
        <taxon>Natronomonadaceae</taxon>
        <taxon>Halomarina</taxon>
    </lineage>
</organism>
<proteinExistence type="predicted"/>
<sequence>MRKAVAVGVVTVVVGLVAAVGLVTVPLPSALVTVVGLVAVLVALQAARQGLGPSEAPVLPTPERRQAATVPGDEFDESLASASRHGRIGGATDRDAVRDRLREVAVEVLTRYDGDTPEQARRRLAEGTWTDDAHAAAFFGSDADSSVTVADRVRFFVTSDSAFRRQAAHVVAVLDRRVAGGR</sequence>
<evidence type="ECO:0000313" key="2">
    <source>
        <dbReference type="Proteomes" id="UP001596099"/>
    </source>
</evidence>
<evidence type="ECO:0000313" key="1">
    <source>
        <dbReference type="EMBL" id="MFC5970900.1"/>
    </source>
</evidence>
<dbReference type="RefSeq" id="WP_247413816.1">
    <property type="nucleotide sequence ID" value="NZ_JALLGW010000001.1"/>
</dbReference>
<gene>
    <name evidence="1" type="ORF">ACFPYI_06100</name>
</gene>
<dbReference type="Pfam" id="PF23933">
    <property type="entry name" value="DUF7269"/>
    <property type="match status" value="1"/>
</dbReference>
<protein>
    <recommendedName>
        <fullName evidence="3">DUF4129 domain-containing protein</fullName>
    </recommendedName>
</protein>
<reference evidence="1 2" key="1">
    <citation type="journal article" date="2019" name="Int. J. Syst. Evol. Microbiol.">
        <title>The Global Catalogue of Microorganisms (GCM) 10K type strain sequencing project: providing services to taxonomists for standard genome sequencing and annotation.</title>
        <authorList>
            <consortium name="The Broad Institute Genomics Platform"/>
            <consortium name="The Broad Institute Genome Sequencing Center for Infectious Disease"/>
            <person name="Wu L."/>
            <person name="Ma J."/>
        </authorList>
    </citation>
    <scope>NUCLEOTIDE SEQUENCE [LARGE SCALE GENOMIC DNA]</scope>
    <source>
        <strain evidence="1 2">CGMCC 1.12543</strain>
    </source>
</reference>
<dbReference type="EMBL" id="JBHSQH010000001">
    <property type="protein sequence ID" value="MFC5970900.1"/>
    <property type="molecule type" value="Genomic_DNA"/>
</dbReference>
<name>A0ABD5RKR5_9EURY</name>
<keyword evidence="2" id="KW-1185">Reference proteome</keyword>